<sequence length="485" mass="52443">MHHSICSLLGLIVLCAAAQADGVNLTSLYGLGLSNSAEILYASDSDFEEETTHRWTLYHAPTYYGAIKPATEADIQHIVRTSVEHDIPFLATGGGHGVTRTLGRLQNGISIDLSNFQTVELDEENSFITVGGAATYQQTYEPMYRAGMMMAMGNAPCVGVVGAALGGAVGMWQGLYGVGIDSLVSVRLVTATGDLVVASQTENAELFWAIRGAGANFGIVTSATFQLQDAVNNGNVASTSFVFPAKHNASVWEAVRSFDTEIPDELAVTAIASFNHTAQEPTILVNVNYYGPALDAAQYLRPFEEAGPLAAIPVTLPWTTLQQLSLSVDAAACTPGQYVADYSIALKQTDVDAYVSAFNALTAFWEEHEAFAGVLVIDRYPNAVAKRVADGETAYPHREAIAHLLIENHYPDSSLDDSVNALMRETRARFQATSGFDELSVYVNFAQGDEGAEAWYSSRKLERLKELKRAWDPNELFSYSNPIPI</sequence>
<evidence type="ECO:0000256" key="6">
    <source>
        <dbReference type="SAM" id="SignalP"/>
    </source>
</evidence>
<keyword evidence="3 6" id="KW-0732">Signal</keyword>
<protein>
    <submittedName>
        <fullName evidence="8">FAD-binding domain-containing protein</fullName>
    </submittedName>
</protein>
<comment type="caution">
    <text evidence="8">The sequence shown here is derived from an EMBL/GenBank/DDBJ whole genome shotgun (WGS) entry which is preliminary data.</text>
</comment>
<dbReference type="InterPro" id="IPR012951">
    <property type="entry name" value="BBE"/>
</dbReference>
<organism evidence="8 9">
    <name type="scientific">Aspergillus lucknowensis</name>
    <dbReference type="NCBI Taxonomy" id="176173"/>
    <lineage>
        <taxon>Eukaryota</taxon>
        <taxon>Fungi</taxon>
        <taxon>Dikarya</taxon>
        <taxon>Ascomycota</taxon>
        <taxon>Pezizomycotina</taxon>
        <taxon>Eurotiomycetes</taxon>
        <taxon>Eurotiomycetidae</taxon>
        <taxon>Eurotiales</taxon>
        <taxon>Aspergillaceae</taxon>
        <taxon>Aspergillus</taxon>
        <taxon>Aspergillus subgen. Nidulantes</taxon>
    </lineage>
</organism>
<evidence type="ECO:0000256" key="2">
    <source>
        <dbReference type="ARBA" id="ARBA00022630"/>
    </source>
</evidence>
<name>A0ABR4LDD5_9EURO</name>
<gene>
    <name evidence="8" type="ORF">BJX67DRAFT_391205</name>
</gene>
<keyword evidence="9" id="KW-1185">Reference proteome</keyword>
<feature type="chain" id="PRO_5047012015" evidence="6">
    <location>
        <begin position="21"/>
        <end position="485"/>
    </location>
</feature>
<proteinExistence type="inferred from homology"/>
<feature type="signal peptide" evidence="6">
    <location>
        <begin position="1"/>
        <end position="20"/>
    </location>
</feature>
<dbReference type="InterPro" id="IPR006094">
    <property type="entry name" value="Oxid_FAD_bind_N"/>
</dbReference>
<evidence type="ECO:0000256" key="4">
    <source>
        <dbReference type="ARBA" id="ARBA00022827"/>
    </source>
</evidence>
<keyword evidence="5" id="KW-0560">Oxidoreductase</keyword>
<dbReference type="PANTHER" id="PTHR42973">
    <property type="entry name" value="BINDING OXIDOREDUCTASE, PUTATIVE (AFU_ORTHOLOGUE AFUA_1G17690)-RELATED"/>
    <property type="match status" value="1"/>
</dbReference>
<reference evidence="8 9" key="1">
    <citation type="submission" date="2024-07" db="EMBL/GenBank/DDBJ databases">
        <title>Section-level genome sequencing and comparative genomics of Aspergillus sections Usti and Cavernicolus.</title>
        <authorList>
            <consortium name="Lawrence Berkeley National Laboratory"/>
            <person name="Nybo J.L."/>
            <person name="Vesth T.C."/>
            <person name="Theobald S."/>
            <person name="Frisvad J.C."/>
            <person name="Larsen T.O."/>
            <person name="Kjaerboelling I."/>
            <person name="Rothschild-Mancinelli K."/>
            <person name="Lyhne E.K."/>
            <person name="Kogle M.E."/>
            <person name="Barry K."/>
            <person name="Clum A."/>
            <person name="Na H."/>
            <person name="Ledsgaard L."/>
            <person name="Lin J."/>
            <person name="Lipzen A."/>
            <person name="Kuo A."/>
            <person name="Riley R."/>
            <person name="Mondo S."/>
            <person name="Labutti K."/>
            <person name="Haridas S."/>
            <person name="Pangalinan J."/>
            <person name="Salamov A.A."/>
            <person name="Simmons B.A."/>
            <person name="Magnuson J.K."/>
            <person name="Chen J."/>
            <person name="Drula E."/>
            <person name="Henrissat B."/>
            <person name="Wiebenga A."/>
            <person name="Lubbers R.J."/>
            <person name="Gomes A.C."/>
            <person name="Macurrencykelacurrency M.R."/>
            <person name="Stajich J."/>
            <person name="Grigoriev I.V."/>
            <person name="Mortensen U.H."/>
            <person name="De Vries R.P."/>
            <person name="Baker S.E."/>
            <person name="Andersen M.R."/>
        </authorList>
    </citation>
    <scope>NUCLEOTIDE SEQUENCE [LARGE SCALE GENOMIC DNA]</scope>
    <source>
        <strain evidence="8 9">CBS 449.75</strain>
    </source>
</reference>
<dbReference type="GeneID" id="98149813"/>
<dbReference type="Gene3D" id="3.40.462.20">
    <property type="match status" value="1"/>
</dbReference>
<evidence type="ECO:0000256" key="1">
    <source>
        <dbReference type="ARBA" id="ARBA00005466"/>
    </source>
</evidence>
<dbReference type="PROSITE" id="PS51387">
    <property type="entry name" value="FAD_PCMH"/>
    <property type="match status" value="1"/>
</dbReference>
<dbReference type="Pfam" id="PF08031">
    <property type="entry name" value="BBE"/>
    <property type="match status" value="1"/>
</dbReference>
<evidence type="ECO:0000313" key="9">
    <source>
        <dbReference type="Proteomes" id="UP001610432"/>
    </source>
</evidence>
<dbReference type="EMBL" id="JBFXLQ010000066">
    <property type="protein sequence ID" value="KAL2862546.1"/>
    <property type="molecule type" value="Genomic_DNA"/>
</dbReference>
<dbReference type="RefSeq" id="XP_070881525.1">
    <property type="nucleotide sequence ID" value="XM_071034741.1"/>
</dbReference>
<dbReference type="InterPro" id="IPR016169">
    <property type="entry name" value="FAD-bd_PCMH_sub2"/>
</dbReference>
<evidence type="ECO:0000259" key="7">
    <source>
        <dbReference type="PROSITE" id="PS51387"/>
    </source>
</evidence>
<dbReference type="Pfam" id="PF01565">
    <property type="entry name" value="FAD_binding_4"/>
    <property type="match status" value="1"/>
</dbReference>
<dbReference type="InterPro" id="IPR016166">
    <property type="entry name" value="FAD-bd_PCMH"/>
</dbReference>
<accession>A0ABR4LDD5</accession>
<dbReference type="InterPro" id="IPR036318">
    <property type="entry name" value="FAD-bd_PCMH-like_sf"/>
</dbReference>
<evidence type="ECO:0000313" key="8">
    <source>
        <dbReference type="EMBL" id="KAL2862546.1"/>
    </source>
</evidence>
<dbReference type="Proteomes" id="UP001610432">
    <property type="component" value="Unassembled WGS sequence"/>
</dbReference>
<dbReference type="PANTHER" id="PTHR42973:SF32">
    <property type="entry name" value="FAD-LINKED OXIDOREDUCTASE AFOF"/>
    <property type="match status" value="1"/>
</dbReference>
<evidence type="ECO:0000256" key="3">
    <source>
        <dbReference type="ARBA" id="ARBA00022729"/>
    </source>
</evidence>
<feature type="domain" description="FAD-binding PCMH-type" evidence="7">
    <location>
        <begin position="56"/>
        <end position="230"/>
    </location>
</feature>
<evidence type="ECO:0000256" key="5">
    <source>
        <dbReference type="ARBA" id="ARBA00023002"/>
    </source>
</evidence>
<dbReference type="SUPFAM" id="SSF56176">
    <property type="entry name" value="FAD-binding/transporter-associated domain-like"/>
    <property type="match status" value="1"/>
</dbReference>
<dbReference type="Gene3D" id="3.30.465.10">
    <property type="match status" value="1"/>
</dbReference>
<keyword evidence="4" id="KW-0274">FAD</keyword>
<keyword evidence="2" id="KW-0285">Flavoprotein</keyword>
<comment type="similarity">
    <text evidence="1">Belongs to the oxygen-dependent FAD-linked oxidoreductase family.</text>
</comment>
<dbReference type="InterPro" id="IPR050416">
    <property type="entry name" value="FAD-linked_Oxidoreductase"/>
</dbReference>